<dbReference type="eggNOG" id="ENOG502QTWE">
    <property type="taxonomic scope" value="Eukaryota"/>
</dbReference>
<feature type="region of interest" description="Disordered" evidence="1">
    <location>
        <begin position="38"/>
        <end position="64"/>
    </location>
</feature>
<dbReference type="STRING" id="931890.G8JVM8"/>
<dbReference type="Pfam" id="PF12550">
    <property type="entry name" value="GCR1_C"/>
    <property type="match status" value="1"/>
</dbReference>
<sequence>MDNINLATNLNDWFNDSMLQVSTSGTVVNDTYPTGLSSSMVKPLDSPLPNPTPSPRSSVSAHKGTDSVNLEQFGKSERFKIDEVASYIIFQYFHVRDKVSAENLTLVDLILDQTYPHSLTLRKLKDDSTYYKYFGTVSREKEIGRCPIFFVSLYFYLTWGGDSSNKVKLDTFSKTRLLSRSSLNYFDLEGAPAKTTSQNHSMSSKIIRTSVSLPDSAKSSVYNWLGQLKEDMDKHDRVNYRLHSLVELFEYLSECLLQDMAYLECTNELPALQSVIRQHDQKLFHSGMFLKLKTDLKRQLDSEAINFDWYNTIVVKMGEKFDEMNSKASKENCILNEKLLCLRNELNNMNSMISQILQFQRQILSGNSSLSKNMTTNTNASVTWPNVNSSNVILDKNFIGTLATGGDQPSNLAPLNMIPSLTHQSIIDVSKRKLPLPSSPRDPASNPLKKFKLDERTNDTPSSAPGVTGLTMDSLLSRGISSPRIPIASLTAVPIIPPTSVSNASTPQQPNGQIPRVFSVSNSAVGSPNIPTGSSKQDALLSGISTNTLIGANTELSARIIATKKADQQTISAGSDGGGRPNESIKYKLSRENKTIWDLYTEWYIGLNGKPSIKSLIERYGWRRWKVSDDSHFFPTRRIIINYIEKECDRGFTLGKYPSTMERNVAKKLVVKDLENFRVNNGLTLNSISLYFRNLTRESREICIYNNFEDWSLLVIPDKEKNRYCKRRQGLVA</sequence>
<dbReference type="OrthoDB" id="428577at2759"/>
<reference evidence="4" key="1">
    <citation type="journal article" date="2012" name="G3 (Bethesda)">
        <title>Pichia sorbitophila, an interspecies yeast hybrid reveals early steps of genome resolution following polyploidization.</title>
        <authorList>
            <person name="Leh Louis V."/>
            <person name="Despons L."/>
            <person name="Friedrich A."/>
            <person name="Martin T."/>
            <person name="Durrens P."/>
            <person name="Casaregola S."/>
            <person name="Neuveglise C."/>
            <person name="Fairhead C."/>
            <person name="Marck C."/>
            <person name="Cruz J.A."/>
            <person name="Straub M.L."/>
            <person name="Kugler V."/>
            <person name="Sacerdot C."/>
            <person name="Uzunov Z."/>
            <person name="Thierry A."/>
            <person name="Weiss S."/>
            <person name="Bleykasten C."/>
            <person name="De Montigny J."/>
            <person name="Jacques N."/>
            <person name="Jung P."/>
            <person name="Lemaire M."/>
            <person name="Mallet S."/>
            <person name="Morel G."/>
            <person name="Richard G.F."/>
            <person name="Sarkar A."/>
            <person name="Savel G."/>
            <person name="Schacherer J."/>
            <person name="Seret M.L."/>
            <person name="Talla E."/>
            <person name="Samson G."/>
            <person name="Jubin C."/>
            <person name="Poulain J."/>
            <person name="Vacherie B."/>
            <person name="Barbe V."/>
            <person name="Pelletier E."/>
            <person name="Sherman D.J."/>
            <person name="Westhof E."/>
            <person name="Weissenbach J."/>
            <person name="Baret P.V."/>
            <person name="Wincker P."/>
            <person name="Gaillardin C."/>
            <person name="Dujon B."/>
            <person name="Souciet J.L."/>
        </authorList>
    </citation>
    <scope>NUCLEOTIDE SEQUENCE [LARGE SCALE GENOMIC DNA]</scope>
    <source>
        <strain evidence="4">CBS 270.75 / DBVPG 7215 / KCTC 17166 / NRRL Y-17582</strain>
    </source>
</reference>
<dbReference type="GO" id="GO:0006110">
    <property type="term" value="P:regulation of glycolytic process"/>
    <property type="evidence" value="ECO:0007669"/>
    <property type="project" value="EnsemblFungi"/>
</dbReference>
<dbReference type="GO" id="GO:0060963">
    <property type="term" value="P:positive regulation of ribosomal protein gene transcription by RNA polymerase II"/>
    <property type="evidence" value="ECO:0007669"/>
    <property type="project" value="EnsemblFungi"/>
</dbReference>
<dbReference type="GO" id="GO:0034728">
    <property type="term" value="P:nucleosome organization"/>
    <property type="evidence" value="ECO:0007669"/>
    <property type="project" value="EnsemblFungi"/>
</dbReference>
<dbReference type="Proteomes" id="UP000006790">
    <property type="component" value="Chromosome 7"/>
</dbReference>
<feature type="region of interest" description="Disordered" evidence="1">
    <location>
        <begin position="432"/>
        <end position="470"/>
    </location>
</feature>
<dbReference type="OMA" id="TIWDLYT"/>
<dbReference type="InParanoid" id="G8JVM8"/>
<protein>
    <recommendedName>
        <fullName evidence="2">Transcription activator GCR1-like domain-containing protein</fullName>
    </recommendedName>
</protein>
<dbReference type="FunCoup" id="G8JVM8">
    <property type="interactions" value="1086"/>
</dbReference>
<dbReference type="InterPro" id="IPR022210">
    <property type="entry name" value="TF_GCR1-like"/>
</dbReference>
<dbReference type="PANTHER" id="PTHR37784">
    <property type="entry name" value="PROTEIN MSN1"/>
    <property type="match status" value="1"/>
</dbReference>
<dbReference type="KEGG" id="erc:Ecym_7037"/>
<name>G8JVM8_ERECY</name>
<dbReference type="GO" id="GO:0000978">
    <property type="term" value="F:RNA polymerase II cis-regulatory region sequence-specific DNA binding"/>
    <property type="evidence" value="ECO:0007669"/>
    <property type="project" value="EnsemblFungi"/>
</dbReference>
<dbReference type="HOGENOM" id="CLU_004933_0_0_1"/>
<accession>G8JVM8</accession>
<dbReference type="GO" id="GO:0005635">
    <property type="term" value="C:nuclear envelope"/>
    <property type="evidence" value="ECO:0007669"/>
    <property type="project" value="EnsemblFungi"/>
</dbReference>
<dbReference type="InterPro" id="IPR052146">
    <property type="entry name" value="HOT1"/>
</dbReference>
<dbReference type="GO" id="GO:0005667">
    <property type="term" value="C:transcription regulator complex"/>
    <property type="evidence" value="ECO:0007669"/>
    <property type="project" value="EnsemblFungi"/>
</dbReference>
<keyword evidence="4" id="KW-1185">Reference proteome</keyword>
<dbReference type="EMBL" id="CP002503">
    <property type="protein sequence ID" value="AET40893.1"/>
    <property type="molecule type" value="Genomic_DNA"/>
</dbReference>
<dbReference type="AlphaFoldDB" id="G8JVM8"/>
<proteinExistence type="predicted"/>
<dbReference type="GO" id="GO:0001228">
    <property type="term" value="F:DNA-binding transcription activator activity, RNA polymerase II-specific"/>
    <property type="evidence" value="ECO:0007669"/>
    <property type="project" value="EnsemblFungi"/>
</dbReference>
<dbReference type="PANTHER" id="PTHR37784:SF1">
    <property type="entry name" value="GLYCOLYTIC GENES TRANSCRIPTIONAL ACTIVATOR GCR1"/>
    <property type="match status" value="1"/>
</dbReference>
<feature type="domain" description="Transcription activator GCR1-like" evidence="2">
    <location>
        <begin position="587"/>
        <end position="678"/>
    </location>
</feature>
<gene>
    <name evidence="3" type="ordered locus">Ecym_7037</name>
</gene>
<feature type="compositionally biased region" description="Polar residues" evidence="1">
    <location>
        <begin position="55"/>
        <end position="64"/>
    </location>
</feature>
<organism evidence="3 4">
    <name type="scientific">Eremothecium cymbalariae (strain CBS 270.75 / DBVPG 7215 / KCTC 17166 / NRRL Y-17582)</name>
    <name type="common">Yeast</name>
    <dbReference type="NCBI Taxonomy" id="931890"/>
    <lineage>
        <taxon>Eukaryota</taxon>
        <taxon>Fungi</taxon>
        <taxon>Dikarya</taxon>
        <taxon>Ascomycota</taxon>
        <taxon>Saccharomycotina</taxon>
        <taxon>Saccharomycetes</taxon>
        <taxon>Saccharomycetales</taxon>
        <taxon>Saccharomycetaceae</taxon>
        <taxon>Eremothecium</taxon>
    </lineage>
</organism>
<dbReference type="GO" id="GO:0061435">
    <property type="term" value="P:positive regulation of transcription from a mobile element promoter"/>
    <property type="evidence" value="ECO:0007669"/>
    <property type="project" value="EnsemblFungi"/>
</dbReference>
<evidence type="ECO:0000256" key="1">
    <source>
        <dbReference type="SAM" id="MobiDB-lite"/>
    </source>
</evidence>
<evidence type="ECO:0000313" key="4">
    <source>
        <dbReference type="Proteomes" id="UP000006790"/>
    </source>
</evidence>
<evidence type="ECO:0000259" key="2">
    <source>
        <dbReference type="Pfam" id="PF12550"/>
    </source>
</evidence>
<dbReference type="RefSeq" id="XP_003647710.1">
    <property type="nucleotide sequence ID" value="XM_003647662.1"/>
</dbReference>
<dbReference type="GO" id="GO:0000122">
    <property type="term" value="P:negative regulation of transcription by RNA polymerase II"/>
    <property type="evidence" value="ECO:0007669"/>
    <property type="project" value="EnsemblFungi"/>
</dbReference>
<evidence type="ECO:0000313" key="3">
    <source>
        <dbReference type="EMBL" id="AET40893.1"/>
    </source>
</evidence>
<dbReference type="GeneID" id="11469293"/>